<dbReference type="EC" id="3.6.1.7" evidence="2 4"/>
<evidence type="ECO:0000256" key="5">
    <source>
        <dbReference type="RuleBase" id="RU004168"/>
    </source>
</evidence>
<dbReference type="InterPro" id="IPR020456">
    <property type="entry name" value="Acylphosphatase"/>
</dbReference>
<dbReference type="PROSITE" id="PS51160">
    <property type="entry name" value="ACYLPHOSPHATASE_3"/>
    <property type="match status" value="1"/>
</dbReference>
<evidence type="ECO:0000313" key="8">
    <source>
        <dbReference type="Proteomes" id="UP000034265"/>
    </source>
</evidence>
<organism evidence="7 8">
    <name type="scientific">Candidatus Amesbacteria bacterium GW2011_GWC2_47_8</name>
    <dbReference type="NCBI Taxonomy" id="1618367"/>
    <lineage>
        <taxon>Bacteria</taxon>
        <taxon>Candidatus Amesiibacteriota</taxon>
    </lineage>
</organism>
<dbReference type="Pfam" id="PF00708">
    <property type="entry name" value="Acylphosphatase"/>
    <property type="match status" value="1"/>
</dbReference>
<sequence length="89" mass="10238">MEIYARVSGRVQMVMFRDFARRKARALGLSGQVKNLPDGSVEVVAQGEKDTLLGFIESLRRGPMFSRVEGVEILWREPSRQFKEFSIIY</sequence>
<protein>
    <recommendedName>
        <fullName evidence="2 4">acylphosphatase</fullName>
        <ecNumber evidence="2 4">3.6.1.7</ecNumber>
    </recommendedName>
</protein>
<dbReference type="InterPro" id="IPR001792">
    <property type="entry name" value="Acylphosphatase-like_dom"/>
</dbReference>
<dbReference type="PATRIC" id="fig|1618367.3.peg.784"/>
<dbReference type="Gene3D" id="3.30.70.100">
    <property type="match status" value="1"/>
</dbReference>
<evidence type="ECO:0000256" key="2">
    <source>
        <dbReference type="ARBA" id="ARBA00012150"/>
    </source>
</evidence>
<evidence type="ECO:0000313" key="7">
    <source>
        <dbReference type="EMBL" id="KKU82553.1"/>
    </source>
</evidence>
<comment type="similarity">
    <text evidence="1 5">Belongs to the acylphosphatase family.</text>
</comment>
<reference evidence="7 8" key="1">
    <citation type="journal article" date="2015" name="Nature">
        <title>rRNA introns, odd ribosomes, and small enigmatic genomes across a large radiation of phyla.</title>
        <authorList>
            <person name="Brown C.T."/>
            <person name="Hug L.A."/>
            <person name="Thomas B.C."/>
            <person name="Sharon I."/>
            <person name="Castelle C.J."/>
            <person name="Singh A."/>
            <person name="Wilkins M.J."/>
            <person name="Williams K.H."/>
            <person name="Banfield J.F."/>
        </authorList>
    </citation>
    <scope>NUCLEOTIDE SEQUENCE [LARGE SCALE GENOMIC DNA]</scope>
</reference>
<evidence type="ECO:0000259" key="6">
    <source>
        <dbReference type="PROSITE" id="PS51160"/>
    </source>
</evidence>
<dbReference type="SUPFAM" id="SSF54975">
    <property type="entry name" value="Acylphosphatase/BLUF domain-like"/>
    <property type="match status" value="1"/>
</dbReference>
<dbReference type="AlphaFoldDB" id="A0A0G1VWN4"/>
<evidence type="ECO:0000256" key="3">
    <source>
        <dbReference type="ARBA" id="ARBA00047645"/>
    </source>
</evidence>
<dbReference type="PANTHER" id="PTHR47268">
    <property type="entry name" value="ACYLPHOSPHATASE"/>
    <property type="match status" value="1"/>
</dbReference>
<dbReference type="EMBL" id="LCOT01000045">
    <property type="protein sequence ID" value="KKU82553.1"/>
    <property type="molecule type" value="Genomic_DNA"/>
</dbReference>
<accession>A0A0G1VWN4</accession>
<keyword evidence="4" id="KW-0378">Hydrolase</keyword>
<feature type="active site" evidence="4">
    <location>
        <position position="17"/>
    </location>
</feature>
<dbReference type="PANTHER" id="PTHR47268:SF4">
    <property type="entry name" value="ACYLPHOSPHATASE"/>
    <property type="match status" value="1"/>
</dbReference>
<feature type="domain" description="Acylphosphatase-like" evidence="6">
    <location>
        <begin position="2"/>
        <end position="89"/>
    </location>
</feature>
<evidence type="ECO:0000256" key="1">
    <source>
        <dbReference type="ARBA" id="ARBA00005614"/>
    </source>
</evidence>
<comment type="caution">
    <text evidence="7">The sequence shown here is derived from an EMBL/GenBank/DDBJ whole genome shotgun (WGS) entry which is preliminary data.</text>
</comment>
<name>A0A0G1VWN4_9BACT</name>
<evidence type="ECO:0000256" key="4">
    <source>
        <dbReference type="PROSITE-ProRule" id="PRU00520"/>
    </source>
</evidence>
<feature type="active site" evidence="4">
    <location>
        <position position="35"/>
    </location>
</feature>
<dbReference type="Proteomes" id="UP000034265">
    <property type="component" value="Unassembled WGS sequence"/>
</dbReference>
<gene>
    <name evidence="7" type="ORF">UY11_C0045G0009</name>
</gene>
<dbReference type="GO" id="GO:0003998">
    <property type="term" value="F:acylphosphatase activity"/>
    <property type="evidence" value="ECO:0007669"/>
    <property type="project" value="UniProtKB-EC"/>
</dbReference>
<dbReference type="InterPro" id="IPR036046">
    <property type="entry name" value="Acylphosphatase-like_dom_sf"/>
</dbReference>
<comment type="catalytic activity">
    <reaction evidence="3 4">
        <text>an acyl phosphate + H2O = a carboxylate + phosphate + H(+)</text>
        <dbReference type="Rhea" id="RHEA:14965"/>
        <dbReference type="ChEBI" id="CHEBI:15377"/>
        <dbReference type="ChEBI" id="CHEBI:15378"/>
        <dbReference type="ChEBI" id="CHEBI:29067"/>
        <dbReference type="ChEBI" id="CHEBI:43474"/>
        <dbReference type="ChEBI" id="CHEBI:59918"/>
        <dbReference type="EC" id="3.6.1.7"/>
    </reaction>
</comment>
<proteinExistence type="inferred from homology"/>